<feature type="binding site" evidence="7">
    <location>
        <begin position="56"/>
        <end position="59"/>
    </location>
    <ligand>
        <name>CoA</name>
        <dbReference type="ChEBI" id="CHEBI:57287"/>
    </ligand>
</feature>
<dbReference type="PROSITE" id="PS00399">
    <property type="entry name" value="SUCCINYL_COA_LIG_2"/>
    <property type="match status" value="1"/>
</dbReference>
<dbReference type="NCBIfam" id="TIGR01019">
    <property type="entry name" value="sucCoAalpha"/>
    <property type="match status" value="1"/>
</dbReference>
<evidence type="ECO:0000256" key="7">
    <source>
        <dbReference type="HAMAP-Rule" id="MF_03222"/>
    </source>
</evidence>
<dbReference type="PRINTS" id="PR01798">
    <property type="entry name" value="SCOASYNTHASE"/>
</dbReference>
<evidence type="ECO:0000313" key="11">
    <source>
        <dbReference type="EnsemblMetazoa" id="GMOY007176-PA"/>
    </source>
</evidence>
<dbReference type="InterPro" id="IPR033847">
    <property type="entry name" value="Citrt_syn/SCS-alpha_CS"/>
</dbReference>
<organism evidence="11 12">
    <name type="scientific">Glossina morsitans morsitans</name>
    <name type="common">Savannah tsetse fly</name>
    <dbReference type="NCBI Taxonomy" id="37546"/>
    <lineage>
        <taxon>Eukaryota</taxon>
        <taxon>Metazoa</taxon>
        <taxon>Ecdysozoa</taxon>
        <taxon>Arthropoda</taxon>
        <taxon>Hexapoda</taxon>
        <taxon>Insecta</taxon>
        <taxon>Pterygota</taxon>
        <taxon>Neoptera</taxon>
        <taxon>Endopterygota</taxon>
        <taxon>Diptera</taxon>
        <taxon>Brachycera</taxon>
        <taxon>Muscomorpha</taxon>
        <taxon>Hippoboscoidea</taxon>
        <taxon>Glossinidae</taxon>
        <taxon>Glossina</taxon>
    </lineage>
</organism>
<dbReference type="SUPFAM" id="SSF51735">
    <property type="entry name" value="NAD(P)-binding Rossmann-fold domains"/>
    <property type="match status" value="1"/>
</dbReference>
<name>A0A1B0G1L8_GLOMM</name>
<feature type="binding site" evidence="7">
    <location>
        <begin position="135"/>
        <end position="137"/>
    </location>
    <ligand>
        <name>CoA</name>
        <dbReference type="ChEBI" id="CHEBI:57287"/>
    </ligand>
</feature>
<dbReference type="PANTHER" id="PTHR11117">
    <property type="entry name" value="SUCCINYL-COA LIGASE SUBUNIT ALPHA"/>
    <property type="match status" value="1"/>
</dbReference>
<dbReference type="UniPathway" id="UPA00223">
    <property type="reaction ID" value="UER00999"/>
</dbReference>
<comment type="function">
    <text evidence="5 7">Succinyl-CoA synthetase functions in the citric acid cycle (TCA), coupling the hydrolysis of succinyl-CoA to the synthesis of either ATP or GTP and thus represents the only step of substrate-level phosphorylation in the TCA. The alpha subunit of the enzyme binds the substrates coenzyme A and phosphate, while succinate binding and specificity for either ATP or GTP is provided by different beta subunits.</text>
</comment>
<dbReference type="EMBL" id="CCAG010020019">
    <property type="status" value="NOT_ANNOTATED_CDS"/>
    <property type="molecule type" value="Genomic_DNA"/>
</dbReference>
<feature type="domain" description="CoA-binding" evidence="10">
    <location>
        <begin position="43"/>
        <end position="139"/>
    </location>
</feature>
<evidence type="ECO:0000256" key="8">
    <source>
        <dbReference type="PIRSR" id="PIRSR001553-1"/>
    </source>
</evidence>
<dbReference type="EC" id="6.2.1.5" evidence="7"/>
<dbReference type="SMART" id="SM00881">
    <property type="entry name" value="CoA_binding"/>
    <property type="match status" value="1"/>
</dbReference>
<evidence type="ECO:0000259" key="10">
    <source>
        <dbReference type="SMART" id="SM00881"/>
    </source>
</evidence>
<comment type="subcellular location">
    <subcellularLocation>
        <location evidence="7">Mitochondrion</location>
    </subcellularLocation>
</comment>
<dbReference type="HAMAP" id="MF_01988">
    <property type="entry name" value="Succ_CoA_alpha"/>
    <property type="match status" value="1"/>
</dbReference>
<keyword evidence="2 7" id="KW-0816">Tricarboxylic acid cycle</keyword>
<feature type="binding site" evidence="7">
    <location>
        <position position="82"/>
    </location>
    <ligand>
        <name>CoA</name>
        <dbReference type="ChEBI" id="CHEBI:57287"/>
    </ligand>
</feature>
<evidence type="ECO:0000256" key="2">
    <source>
        <dbReference type="ARBA" id="ARBA00022532"/>
    </source>
</evidence>
<comment type="similarity">
    <text evidence="7 9">Belongs to the succinate/malate CoA ligase alpha subunit family.</text>
</comment>
<evidence type="ECO:0000256" key="4">
    <source>
        <dbReference type="ARBA" id="ARBA00022741"/>
    </source>
</evidence>
<dbReference type="InterPro" id="IPR036291">
    <property type="entry name" value="NAD(P)-bd_dom_sf"/>
</dbReference>
<dbReference type="InterPro" id="IPR003781">
    <property type="entry name" value="CoA-bd"/>
</dbReference>
<dbReference type="EnsemblMetazoa" id="GMOY007176-RA">
    <property type="protein sequence ID" value="GMOY007176-PA"/>
    <property type="gene ID" value="GMOY007176"/>
</dbReference>
<dbReference type="GO" id="GO:0006099">
    <property type="term" value="P:tricarboxylic acid cycle"/>
    <property type="evidence" value="ECO:0007669"/>
    <property type="project" value="UniProtKB-UniRule"/>
</dbReference>
<dbReference type="InterPro" id="IPR016102">
    <property type="entry name" value="Succinyl-CoA_synth-like"/>
</dbReference>
<dbReference type="PIRSF" id="PIRSF001553">
    <property type="entry name" value="SucCS_alpha"/>
    <property type="match status" value="1"/>
</dbReference>
<dbReference type="GO" id="GO:0009361">
    <property type="term" value="C:succinate-CoA ligase complex (ADP-forming)"/>
    <property type="evidence" value="ECO:0007669"/>
    <property type="project" value="TreeGrafter"/>
</dbReference>
<dbReference type="PANTHER" id="PTHR11117:SF2">
    <property type="entry name" value="SUCCINATE--COA LIGASE [ADP_GDP-FORMING] SUBUNIT ALPHA, MITOCHONDRIAL"/>
    <property type="match status" value="1"/>
</dbReference>
<proteinExistence type="inferred from homology"/>
<dbReference type="GO" id="GO:0004775">
    <property type="term" value="F:succinate-CoA ligase (ADP-forming) activity"/>
    <property type="evidence" value="ECO:0007669"/>
    <property type="project" value="UniProtKB-UniRule"/>
</dbReference>
<dbReference type="PhylomeDB" id="A0A1B0G1L8"/>
<comment type="subunit">
    <text evidence="6">Heterodimer of an alpha and a beta subunit. Different beta subunits determine nucleotide specificity. Together with the ATP-specific beta subunit SUCLA2, forms an ADP-forming succinyl-CoA synthetase (A-SCS). Together with the GTP-specific beta subunit SUCLG2 forms a GDP-forming succinyl-CoA synthetase (G-SCS).</text>
</comment>
<dbReference type="Pfam" id="PF02629">
    <property type="entry name" value="CoA_binding"/>
    <property type="match status" value="1"/>
</dbReference>
<dbReference type="STRING" id="37546.A0A1B0G1L8"/>
<dbReference type="Gene3D" id="3.40.50.261">
    <property type="entry name" value="Succinyl-CoA synthetase domains"/>
    <property type="match status" value="1"/>
</dbReference>
<comment type="pathway">
    <text evidence="1 7">Carbohydrate metabolism; tricarboxylic acid cycle; succinate from succinyl-CoA (ligase route): step 1/1.</text>
</comment>
<dbReference type="SUPFAM" id="SSF52210">
    <property type="entry name" value="Succinyl-CoA synthetase domains"/>
    <property type="match status" value="1"/>
</dbReference>
<dbReference type="PROSITE" id="PS01216">
    <property type="entry name" value="SUCCINYL_COA_LIG_1"/>
    <property type="match status" value="1"/>
</dbReference>
<comment type="catalytic activity">
    <reaction evidence="7">
        <text>succinate + ATP + CoA = succinyl-CoA + ADP + phosphate</text>
        <dbReference type="Rhea" id="RHEA:17661"/>
        <dbReference type="ChEBI" id="CHEBI:30031"/>
        <dbReference type="ChEBI" id="CHEBI:30616"/>
        <dbReference type="ChEBI" id="CHEBI:43474"/>
        <dbReference type="ChEBI" id="CHEBI:57287"/>
        <dbReference type="ChEBI" id="CHEBI:57292"/>
        <dbReference type="ChEBI" id="CHEBI:456216"/>
        <dbReference type="EC" id="6.2.1.5"/>
    </reaction>
</comment>
<keyword evidence="3 7" id="KW-0436">Ligase</keyword>
<evidence type="ECO:0000256" key="6">
    <source>
        <dbReference type="ARBA" id="ARBA00061754"/>
    </source>
</evidence>
<comment type="catalytic activity">
    <reaction evidence="7">
        <text>GTP + succinate + CoA = succinyl-CoA + GDP + phosphate</text>
        <dbReference type="Rhea" id="RHEA:22120"/>
        <dbReference type="ChEBI" id="CHEBI:30031"/>
        <dbReference type="ChEBI" id="CHEBI:37565"/>
        <dbReference type="ChEBI" id="CHEBI:43474"/>
        <dbReference type="ChEBI" id="CHEBI:57287"/>
        <dbReference type="ChEBI" id="CHEBI:57292"/>
        <dbReference type="ChEBI" id="CHEBI:58189"/>
        <dbReference type="EC" id="6.2.1.4"/>
    </reaction>
</comment>
<evidence type="ECO:0000256" key="9">
    <source>
        <dbReference type="RuleBase" id="RU000677"/>
    </source>
</evidence>
<dbReference type="InterPro" id="IPR017440">
    <property type="entry name" value="Cit_synth/succinyl-CoA_lig_AS"/>
</dbReference>
<evidence type="ECO:0000256" key="3">
    <source>
        <dbReference type="ARBA" id="ARBA00022598"/>
    </source>
</evidence>
<evidence type="ECO:0000256" key="1">
    <source>
        <dbReference type="ARBA" id="ARBA00005064"/>
    </source>
</evidence>
<keyword evidence="7" id="KW-0496">Mitochondrion</keyword>
<keyword evidence="12" id="KW-1185">Reference proteome</keyword>
<dbReference type="GO" id="GO:0000166">
    <property type="term" value="F:nucleotide binding"/>
    <property type="evidence" value="ECO:0007669"/>
    <property type="project" value="UniProtKB-KW"/>
</dbReference>
<dbReference type="InterPro" id="IPR005810">
    <property type="entry name" value="CoA_lig_alpha"/>
</dbReference>
<accession>A0A1B0G1L8</accession>
<dbReference type="InterPro" id="IPR005811">
    <property type="entry name" value="SUCC_ACL_C"/>
</dbReference>
<dbReference type="GO" id="GO:0005739">
    <property type="term" value="C:mitochondrion"/>
    <property type="evidence" value="ECO:0007669"/>
    <property type="project" value="UniProtKB-SubCell"/>
</dbReference>
<dbReference type="Pfam" id="PF00549">
    <property type="entry name" value="Ligase_CoA"/>
    <property type="match status" value="1"/>
</dbReference>
<dbReference type="EC" id="6.2.1.4" evidence="7"/>
<feature type="binding site" evidence="7">
    <location>
        <position position="199"/>
    </location>
    <ligand>
        <name>substrate</name>
        <note>ligand shared with subunit beta</note>
    </ligand>
</feature>
<dbReference type="Proteomes" id="UP000092444">
    <property type="component" value="Unassembled WGS sequence"/>
</dbReference>
<dbReference type="Gene3D" id="3.40.50.720">
    <property type="entry name" value="NAD(P)-binding Rossmann-like Domain"/>
    <property type="match status" value="1"/>
</dbReference>
<dbReference type="GO" id="GO:0004776">
    <property type="term" value="F:succinate-CoA ligase (GDP-forming) activity"/>
    <property type="evidence" value="ECO:0007669"/>
    <property type="project" value="UniProtKB-EC"/>
</dbReference>
<protein>
    <recommendedName>
        <fullName evidence="7">Succinate--CoA ligase [ADP/GDP-forming] subunit alpha, mitochondrial</fullName>
        <ecNumber evidence="7">6.2.1.4</ecNumber>
        <ecNumber evidence="7">6.2.1.5</ecNumber>
    </recommendedName>
    <alternativeName>
        <fullName evidence="7">Succinyl-CoA synthetase subunit alpha</fullName>
        <shortName evidence="7">SCS-alpha</shortName>
    </alternativeName>
</protein>
<reference evidence="11" key="1">
    <citation type="submission" date="2020-05" db="UniProtKB">
        <authorList>
            <consortium name="EnsemblMetazoa"/>
        </authorList>
    </citation>
    <scope>IDENTIFICATION</scope>
    <source>
        <strain evidence="11">Yale</strain>
    </source>
</reference>
<dbReference type="FunFam" id="3.40.50.720:FF:000002">
    <property type="entry name" value="Succinate--CoA ligase [ADP-forming] subunit alpha"/>
    <property type="match status" value="1"/>
</dbReference>
<evidence type="ECO:0000256" key="5">
    <source>
        <dbReference type="ARBA" id="ARBA00054246"/>
    </source>
</evidence>
<dbReference type="NCBIfam" id="NF004230">
    <property type="entry name" value="PRK05678.1"/>
    <property type="match status" value="1"/>
</dbReference>
<keyword evidence="4 7" id="KW-0547">Nucleotide-binding</keyword>
<evidence type="ECO:0000313" key="12">
    <source>
        <dbReference type="Proteomes" id="UP000092444"/>
    </source>
</evidence>
<dbReference type="FunFam" id="3.40.50.261:FF:000005">
    <property type="entry name" value="Succinate--CoA ligase [ADP-forming] subunit alpha, mitochondrial"/>
    <property type="match status" value="1"/>
</dbReference>
<dbReference type="AlphaFoldDB" id="A0A1B0G1L8"/>
<sequence>MSCFINVKWVAKRSFLESFQKLLVASRRSRTSDCYAKTIPNLILNKETKVICQGFTGKTATFHCKAALEYGTKVMGGVSPKKAGQVHLGLPVFKTVKEAKDATQPHATIIYVPPPSAAKAIFEAIEAEIPLIVVITENIPQHDMIRVQNCLMGQDKSRLVGPNCPGVIAPEQCKIGIMPGHIHKKGLVGIVSRSGTLTYEAVNQTTFYGLGQTLCIGIGGDPFNGTNYIDCLEIFLADPECKGIVLIGEIGGDAEEKAAEFLIENNSGECRKPVVSFIAGLTAPPGRRMGHAGAIISGGKGGANDKIKALEAADVVVTLNPTTIGKTLYKEMVFMEIIPDTMKDKLKPKSS</sequence>
<dbReference type="VEuPathDB" id="VectorBase:GMOY007176"/>
<comment type="subunit">
    <text evidence="7">Heterodimer of an alpha and a beta subunit. Different beta subunits determine nucleotide specificity. Together with an ATP-specific beta subunit, forms an ADP-forming succinyl-CoA synthetase (A-SCS). Together with a GTP-specific beta subunit forms a GDP-forming succinyl-CoA synthetase (G-SCS).</text>
</comment>
<feature type="active site" description="Tele-phosphohistidine intermediate" evidence="7 8">
    <location>
        <position position="291"/>
    </location>
</feature>